<name>A0A0H3A990_NITV4</name>
<evidence type="ECO:0000313" key="7">
    <source>
        <dbReference type="Proteomes" id="UP000009173"/>
    </source>
</evidence>
<dbReference type="EMBL" id="CP000527">
    <property type="protein sequence ID" value="ABM28694.1"/>
    <property type="molecule type" value="Genomic_DNA"/>
</dbReference>
<evidence type="ECO:0000259" key="5">
    <source>
        <dbReference type="Pfam" id="PF01258"/>
    </source>
</evidence>
<feature type="zinc finger region" description="dksA C4-type" evidence="4">
    <location>
        <begin position="47"/>
        <end position="71"/>
    </location>
</feature>
<evidence type="ECO:0000313" key="6">
    <source>
        <dbReference type="EMBL" id="ABM28694.1"/>
    </source>
</evidence>
<dbReference type="PROSITE" id="PS51128">
    <property type="entry name" value="ZF_DKSA_2"/>
    <property type="match status" value="1"/>
</dbReference>
<keyword evidence="3" id="KW-0862">Zinc</keyword>
<dbReference type="GO" id="GO:0008270">
    <property type="term" value="F:zinc ion binding"/>
    <property type="evidence" value="ECO:0007669"/>
    <property type="project" value="UniProtKB-KW"/>
</dbReference>
<dbReference type="NCBIfam" id="TIGR02419">
    <property type="entry name" value="C4_traR_proteo"/>
    <property type="match status" value="1"/>
</dbReference>
<feature type="domain" description="Zinc finger DksA/TraR C4-type" evidence="5">
    <location>
        <begin position="47"/>
        <end position="76"/>
    </location>
</feature>
<evidence type="ECO:0000256" key="3">
    <source>
        <dbReference type="ARBA" id="ARBA00022833"/>
    </source>
</evidence>
<organism evidence="6 7">
    <name type="scientific">Nitratidesulfovibrio vulgaris (strain DP4)</name>
    <name type="common">Desulfovibrio vulgaris</name>
    <dbReference type="NCBI Taxonomy" id="391774"/>
    <lineage>
        <taxon>Bacteria</taxon>
        <taxon>Pseudomonadati</taxon>
        <taxon>Thermodesulfobacteriota</taxon>
        <taxon>Desulfovibrionia</taxon>
        <taxon>Desulfovibrionales</taxon>
        <taxon>Desulfovibrionaceae</taxon>
        <taxon>Nitratidesulfovibrio</taxon>
    </lineage>
</organism>
<dbReference type="HOGENOM" id="CLU_158637_1_0_7"/>
<evidence type="ECO:0000256" key="2">
    <source>
        <dbReference type="ARBA" id="ARBA00022771"/>
    </source>
</evidence>
<dbReference type="InterPro" id="IPR000962">
    <property type="entry name" value="Znf_DskA_TraR"/>
</dbReference>
<reference evidence="7" key="1">
    <citation type="journal article" date="2009" name="Environ. Microbiol.">
        <title>Contribution of mobile genetic elements to Desulfovibrio vulgaris genome plasticity.</title>
        <authorList>
            <person name="Walker C.B."/>
            <person name="Stolyar S."/>
            <person name="Chivian D."/>
            <person name="Pinel N."/>
            <person name="Gabster J.A."/>
            <person name="Dehal P.S."/>
            <person name="He Z."/>
            <person name="Yang Z.K."/>
            <person name="Yen H.C."/>
            <person name="Zhou J."/>
            <person name="Wall J.D."/>
            <person name="Hazen T.C."/>
            <person name="Arkin A.P."/>
            <person name="Stahl D.A."/>
        </authorList>
    </citation>
    <scope>NUCLEOTIDE SEQUENCE [LARGE SCALE GENOMIC DNA]</scope>
    <source>
        <strain evidence="7">DP4</strain>
    </source>
</reference>
<protein>
    <submittedName>
        <fullName evidence="6">Transcriptional regulator, TraR/DksA family</fullName>
    </submittedName>
</protein>
<dbReference type="Proteomes" id="UP000009173">
    <property type="component" value="Chromosome"/>
</dbReference>
<keyword evidence="1" id="KW-0479">Metal-binding</keyword>
<dbReference type="InterPro" id="IPR012783">
    <property type="entry name" value="Znf_C4_TraR"/>
</dbReference>
<dbReference type="KEGG" id="dvl:Dvul_1677"/>
<accession>A0A0H3A990</accession>
<dbReference type="AlphaFoldDB" id="A0A0H3A990"/>
<keyword evidence="2" id="KW-0863">Zinc-finger</keyword>
<gene>
    <name evidence="6" type="ordered locus">Dvul_1677</name>
</gene>
<dbReference type="Gene3D" id="1.20.120.910">
    <property type="entry name" value="DksA, coiled-coil domain"/>
    <property type="match status" value="1"/>
</dbReference>
<sequence>MTGGSMADIFDQASDYEARDREAAISAARNRLASGPGPEWIDGKPCCRECGEVIPEARVKALPGCGLCRECAEEMEGA</sequence>
<proteinExistence type="predicted"/>
<evidence type="ECO:0000256" key="1">
    <source>
        <dbReference type="ARBA" id="ARBA00022723"/>
    </source>
</evidence>
<dbReference type="Pfam" id="PF01258">
    <property type="entry name" value="zf-dskA_traR"/>
    <property type="match status" value="1"/>
</dbReference>
<evidence type="ECO:0000256" key="4">
    <source>
        <dbReference type="PROSITE-ProRule" id="PRU00510"/>
    </source>
</evidence>